<gene>
    <name evidence="2" type="ORF">AVDCRST_MAG30-664</name>
</gene>
<dbReference type="PROSITE" id="PS50042">
    <property type="entry name" value="CNMP_BINDING_3"/>
    <property type="match status" value="1"/>
</dbReference>
<dbReference type="PROSITE" id="PS00889">
    <property type="entry name" value="CNMP_BINDING_2"/>
    <property type="match status" value="1"/>
</dbReference>
<dbReference type="PANTHER" id="PTHR11635">
    <property type="entry name" value="CAMP-DEPENDENT PROTEIN KINASE REGULATORY CHAIN"/>
    <property type="match status" value="1"/>
</dbReference>
<feature type="domain" description="Cyclic nucleotide-binding" evidence="1">
    <location>
        <begin position="11"/>
        <end position="108"/>
    </location>
</feature>
<dbReference type="GO" id="GO:0005829">
    <property type="term" value="C:cytosol"/>
    <property type="evidence" value="ECO:0007669"/>
    <property type="project" value="TreeGrafter"/>
</dbReference>
<dbReference type="InterPro" id="IPR018490">
    <property type="entry name" value="cNMP-bd_dom_sf"/>
</dbReference>
<evidence type="ECO:0000313" key="2">
    <source>
        <dbReference type="EMBL" id="CAA9478863.1"/>
    </source>
</evidence>
<dbReference type="Pfam" id="PF00027">
    <property type="entry name" value="cNMP_binding"/>
    <property type="match status" value="1"/>
</dbReference>
<dbReference type="EMBL" id="CADCVS010000111">
    <property type="protein sequence ID" value="CAA9478863.1"/>
    <property type="molecule type" value="Genomic_DNA"/>
</dbReference>
<dbReference type="GO" id="GO:0030552">
    <property type="term" value="F:cAMP binding"/>
    <property type="evidence" value="ECO:0007669"/>
    <property type="project" value="TreeGrafter"/>
</dbReference>
<dbReference type="PRINTS" id="PR00103">
    <property type="entry name" value="CAMPKINASE"/>
</dbReference>
<sequence>MQKAQLSSVPFFSGLGKKELAAVAQQTDELDLPQGKVIAQEGDFGHEFFVVEEGTAEVTRGGDKVAELGPGDFFGEMALLDEDRRTATVTATSPMKLVVMSRADFRALDASMPRLHASVCAAIEERRAQGAAVG</sequence>
<dbReference type="CDD" id="cd00038">
    <property type="entry name" value="CAP_ED"/>
    <property type="match status" value="1"/>
</dbReference>
<dbReference type="GO" id="GO:0005952">
    <property type="term" value="C:cAMP-dependent protein kinase complex"/>
    <property type="evidence" value="ECO:0007669"/>
    <property type="project" value="InterPro"/>
</dbReference>
<dbReference type="InterPro" id="IPR000595">
    <property type="entry name" value="cNMP-bd_dom"/>
</dbReference>
<accession>A0A6J4RTI9</accession>
<dbReference type="InterPro" id="IPR050503">
    <property type="entry name" value="cAMP-dep_PK_reg_su-like"/>
</dbReference>
<proteinExistence type="predicted"/>
<dbReference type="SUPFAM" id="SSF51206">
    <property type="entry name" value="cAMP-binding domain-like"/>
    <property type="match status" value="1"/>
</dbReference>
<dbReference type="PANTHER" id="PTHR11635:SF152">
    <property type="entry name" value="CAMP-DEPENDENT PROTEIN KINASE TYPE I REGULATORY SUBUNIT-RELATED"/>
    <property type="match status" value="1"/>
</dbReference>
<organism evidence="2">
    <name type="scientific">uncultured Solirubrobacteraceae bacterium</name>
    <dbReference type="NCBI Taxonomy" id="1162706"/>
    <lineage>
        <taxon>Bacteria</taxon>
        <taxon>Bacillati</taxon>
        <taxon>Actinomycetota</taxon>
        <taxon>Thermoleophilia</taxon>
        <taxon>Solirubrobacterales</taxon>
        <taxon>Solirubrobacteraceae</taxon>
        <taxon>environmental samples</taxon>
    </lineage>
</organism>
<dbReference type="GO" id="GO:0034236">
    <property type="term" value="F:protein kinase A catalytic subunit binding"/>
    <property type="evidence" value="ECO:0007669"/>
    <property type="project" value="TreeGrafter"/>
</dbReference>
<dbReference type="GO" id="GO:0004862">
    <property type="term" value="F:cAMP-dependent protein kinase inhibitor activity"/>
    <property type="evidence" value="ECO:0007669"/>
    <property type="project" value="TreeGrafter"/>
</dbReference>
<reference evidence="2" key="1">
    <citation type="submission" date="2020-02" db="EMBL/GenBank/DDBJ databases">
        <authorList>
            <person name="Meier V. D."/>
        </authorList>
    </citation>
    <scope>NUCLEOTIDE SEQUENCE</scope>
    <source>
        <strain evidence="2">AVDCRST_MAG30</strain>
    </source>
</reference>
<protein>
    <recommendedName>
        <fullName evidence="1">Cyclic nucleotide-binding domain-containing protein</fullName>
    </recommendedName>
</protein>
<dbReference type="AlphaFoldDB" id="A0A6J4RTI9"/>
<dbReference type="InterPro" id="IPR018488">
    <property type="entry name" value="cNMP-bd_CS"/>
</dbReference>
<evidence type="ECO:0000259" key="1">
    <source>
        <dbReference type="PROSITE" id="PS50042"/>
    </source>
</evidence>
<dbReference type="InterPro" id="IPR014710">
    <property type="entry name" value="RmlC-like_jellyroll"/>
</dbReference>
<name>A0A6J4RTI9_9ACTN</name>
<dbReference type="Gene3D" id="2.60.120.10">
    <property type="entry name" value="Jelly Rolls"/>
    <property type="match status" value="1"/>
</dbReference>
<dbReference type="SMART" id="SM00100">
    <property type="entry name" value="cNMP"/>
    <property type="match status" value="1"/>
</dbReference>